<evidence type="ECO:0000256" key="9">
    <source>
        <dbReference type="ARBA" id="ARBA00034290"/>
    </source>
</evidence>
<comment type="caution">
    <text evidence="12">The sequence shown here is derived from an EMBL/GenBank/DDBJ whole genome shotgun (WGS) entry which is preliminary data.</text>
</comment>
<dbReference type="Pfam" id="PF00563">
    <property type="entry name" value="EAL"/>
    <property type="match status" value="1"/>
</dbReference>
<keyword evidence="8 10" id="KW-0472">Membrane</keyword>
<keyword evidence="3" id="KW-1003">Cell membrane</keyword>
<organism evidence="12 13">
    <name type="scientific">Paraburkholderia fungorum</name>
    <dbReference type="NCBI Taxonomy" id="134537"/>
    <lineage>
        <taxon>Bacteria</taxon>
        <taxon>Pseudomonadati</taxon>
        <taxon>Pseudomonadota</taxon>
        <taxon>Betaproteobacteria</taxon>
        <taxon>Burkholderiales</taxon>
        <taxon>Burkholderiaceae</taxon>
        <taxon>Paraburkholderia</taxon>
    </lineage>
</organism>
<keyword evidence="5 10" id="KW-0812">Transmembrane</keyword>
<keyword evidence="4" id="KW-0973">c-di-GMP</keyword>
<dbReference type="InterPro" id="IPR024744">
    <property type="entry name" value="CSS-motif_dom"/>
</dbReference>
<dbReference type="Gene3D" id="3.20.20.450">
    <property type="entry name" value="EAL domain"/>
    <property type="match status" value="1"/>
</dbReference>
<evidence type="ECO:0000256" key="8">
    <source>
        <dbReference type="ARBA" id="ARBA00023136"/>
    </source>
</evidence>
<feature type="transmembrane region" description="Helical" evidence="10">
    <location>
        <begin position="235"/>
        <end position="254"/>
    </location>
</feature>
<dbReference type="InterPro" id="IPR035919">
    <property type="entry name" value="EAL_sf"/>
</dbReference>
<sequence length="522" mass="57282">MNTEVGPGRPLRLWGTLITAAVMTLSLAYGYLWSKRAVMQHERAIARDLVVSIDTILNTVTASRNAFTTLVGRPCSIVQMELTARTSVVPYVRELDLVQNGRQYCSSASGEIDLPLTHDFSFPAALQTIGLLPGDQSKAGATVLTVFYPVGEGSGVRYVLEGIHFADALRSGMRMGASTARLSIANAGVITEHGQFGGPETDELSHRTSISSADWPVTVSIVDGPAVVSQIYWKYLGASVIIGATIATLLLALVREAFSSRRRILKDVKEGLRNNRFYLLYQPIVDLQTGRWVGVEALIRWDHRHYGTVSPAAYLGEVESSDVIGPLTSFVLRRALCEIGQCDLPKRWILAINVAPRSLESIAAAEEIVSIVAESTLDVKVVLEITERQLLKSDAITQRAIGYLRSAGILLAADDFGTENSNIDLFSRFKFDFLKIDRHFIENVDAEGKPLVQGILLLAQHLDAVVIAEGVETESQAEALRHIGVPFAQGYYYQRPMTFESLRGLMNQSALFCGRELELQRG</sequence>
<feature type="transmembrane region" description="Helical" evidence="10">
    <location>
        <begin position="12"/>
        <end position="33"/>
    </location>
</feature>
<dbReference type="PANTHER" id="PTHR33121:SF70">
    <property type="entry name" value="SIGNALING PROTEIN YKOW"/>
    <property type="match status" value="1"/>
</dbReference>
<dbReference type="EMBL" id="JANSLM010000032">
    <property type="protein sequence ID" value="MDT8843913.1"/>
    <property type="molecule type" value="Genomic_DNA"/>
</dbReference>
<evidence type="ECO:0000256" key="1">
    <source>
        <dbReference type="ARBA" id="ARBA00004651"/>
    </source>
</evidence>
<reference evidence="12" key="1">
    <citation type="submission" date="2022-08" db="EMBL/GenBank/DDBJ databases">
        <authorList>
            <person name="Kim S.-J."/>
        </authorList>
    </citation>
    <scope>NUCLEOTIDE SEQUENCE</scope>
    <source>
        <strain evidence="12">KJ</strain>
    </source>
</reference>
<dbReference type="Pfam" id="PF12792">
    <property type="entry name" value="CSS-motif"/>
    <property type="match status" value="1"/>
</dbReference>
<evidence type="ECO:0000256" key="6">
    <source>
        <dbReference type="ARBA" id="ARBA00022801"/>
    </source>
</evidence>
<feature type="domain" description="EAL" evidence="11">
    <location>
        <begin position="261"/>
        <end position="510"/>
    </location>
</feature>
<dbReference type="InterPro" id="IPR001633">
    <property type="entry name" value="EAL_dom"/>
</dbReference>
<dbReference type="SUPFAM" id="SSF141868">
    <property type="entry name" value="EAL domain-like"/>
    <property type="match status" value="1"/>
</dbReference>
<dbReference type="PANTHER" id="PTHR33121">
    <property type="entry name" value="CYCLIC DI-GMP PHOSPHODIESTERASE PDEF"/>
    <property type="match status" value="1"/>
</dbReference>
<gene>
    <name evidence="12" type="ORF">ParKJ_41700</name>
</gene>
<dbReference type="Proteomes" id="UP001246473">
    <property type="component" value="Unassembled WGS sequence"/>
</dbReference>
<name>A0AAP5UYY0_9BURK</name>
<dbReference type="RefSeq" id="WP_315697784.1">
    <property type="nucleotide sequence ID" value="NZ_JANSLM010000032.1"/>
</dbReference>
<dbReference type="InterPro" id="IPR050706">
    <property type="entry name" value="Cyclic-di-GMP_PDE-like"/>
</dbReference>
<comment type="catalytic activity">
    <reaction evidence="9">
        <text>3',3'-c-di-GMP + H2O = 5'-phosphoguanylyl(3'-&gt;5')guanosine + H(+)</text>
        <dbReference type="Rhea" id="RHEA:24902"/>
        <dbReference type="ChEBI" id="CHEBI:15377"/>
        <dbReference type="ChEBI" id="CHEBI:15378"/>
        <dbReference type="ChEBI" id="CHEBI:58754"/>
        <dbReference type="ChEBI" id="CHEBI:58805"/>
        <dbReference type="EC" id="3.1.4.52"/>
    </reaction>
</comment>
<evidence type="ECO:0000256" key="4">
    <source>
        <dbReference type="ARBA" id="ARBA00022636"/>
    </source>
</evidence>
<keyword evidence="6" id="KW-0378">Hydrolase</keyword>
<evidence type="ECO:0000313" key="12">
    <source>
        <dbReference type="EMBL" id="MDT8843913.1"/>
    </source>
</evidence>
<evidence type="ECO:0000259" key="11">
    <source>
        <dbReference type="PROSITE" id="PS50883"/>
    </source>
</evidence>
<dbReference type="CDD" id="cd01948">
    <property type="entry name" value="EAL"/>
    <property type="match status" value="1"/>
</dbReference>
<dbReference type="SMART" id="SM00052">
    <property type="entry name" value="EAL"/>
    <property type="match status" value="1"/>
</dbReference>
<comment type="subcellular location">
    <subcellularLocation>
        <location evidence="1">Cell membrane</location>
        <topology evidence="1">Multi-pass membrane protein</topology>
    </subcellularLocation>
</comment>
<evidence type="ECO:0000256" key="10">
    <source>
        <dbReference type="SAM" id="Phobius"/>
    </source>
</evidence>
<dbReference type="EC" id="3.1.4.52" evidence="2"/>
<evidence type="ECO:0000256" key="2">
    <source>
        <dbReference type="ARBA" id="ARBA00012282"/>
    </source>
</evidence>
<dbReference type="GO" id="GO:0071111">
    <property type="term" value="F:cyclic-guanylate-specific phosphodiesterase activity"/>
    <property type="evidence" value="ECO:0007669"/>
    <property type="project" value="UniProtKB-EC"/>
</dbReference>
<protein>
    <recommendedName>
        <fullName evidence="2">cyclic-guanylate-specific phosphodiesterase</fullName>
        <ecNumber evidence="2">3.1.4.52</ecNumber>
    </recommendedName>
</protein>
<evidence type="ECO:0000256" key="7">
    <source>
        <dbReference type="ARBA" id="ARBA00022989"/>
    </source>
</evidence>
<proteinExistence type="predicted"/>
<evidence type="ECO:0000256" key="5">
    <source>
        <dbReference type="ARBA" id="ARBA00022692"/>
    </source>
</evidence>
<dbReference type="GO" id="GO:0005886">
    <property type="term" value="C:plasma membrane"/>
    <property type="evidence" value="ECO:0007669"/>
    <property type="project" value="UniProtKB-SubCell"/>
</dbReference>
<dbReference type="PROSITE" id="PS50883">
    <property type="entry name" value="EAL"/>
    <property type="match status" value="1"/>
</dbReference>
<evidence type="ECO:0000256" key="3">
    <source>
        <dbReference type="ARBA" id="ARBA00022475"/>
    </source>
</evidence>
<keyword evidence="7 10" id="KW-1133">Transmembrane helix</keyword>
<dbReference type="AlphaFoldDB" id="A0AAP5UYY0"/>
<accession>A0AAP5UYY0</accession>
<evidence type="ECO:0000313" key="13">
    <source>
        <dbReference type="Proteomes" id="UP001246473"/>
    </source>
</evidence>